<organism evidence="2 3">
    <name type="scientific">Ramazzottius varieornatus</name>
    <name type="common">Water bear</name>
    <name type="synonym">Tardigrade</name>
    <dbReference type="NCBI Taxonomy" id="947166"/>
    <lineage>
        <taxon>Eukaryota</taxon>
        <taxon>Metazoa</taxon>
        <taxon>Ecdysozoa</taxon>
        <taxon>Tardigrada</taxon>
        <taxon>Eutardigrada</taxon>
        <taxon>Parachela</taxon>
        <taxon>Hypsibioidea</taxon>
        <taxon>Ramazzottiidae</taxon>
        <taxon>Ramazzottius</taxon>
    </lineage>
</organism>
<accession>A0A1D1W118</accession>
<protein>
    <submittedName>
        <fullName evidence="2">Uncharacterized protein</fullName>
    </submittedName>
</protein>
<dbReference type="EMBL" id="BDGG01000014">
    <property type="protein sequence ID" value="GAV07265.1"/>
    <property type="molecule type" value="Genomic_DNA"/>
</dbReference>
<keyword evidence="3" id="KW-1185">Reference proteome</keyword>
<feature type="region of interest" description="Disordered" evidence="1">
    <location>
        <begin position="100"/>
        <end position="141"/>
    </location>
</feature>
<name>A0A1D1W118_RAMVA</name>
<evidence type="ECO:0000313" key="3">
    <source>
        <dbReference type="Proteomes" id="UP000186922"/>
    </source>
</evidence>
<dbReference type="AlphaFoldDB" id="A0A1D1W118"/>
<feature type="compositionally biased region" description="Polar residues" evidence="1">
    <location>
        <begin position="109"/>
        <end position="124"/>
    </location>
</feature>
<comment type="caution">
    <text evidence="2">The sequence shown here is derived from an EMBL/GenBank/DDBJ whole genome shotgun (WGS) entry which is preliminary data.</text>
</comment>
<evidence type="ECO:0000313" key="2">
    <source>
        <dbReference type="EMBL" id="GAV07265.1"/>
    </source>
</evidence>
<feature type="compositionally biased region" description="Low complexity" evidence="1">
    <location>
        <begin position="210"/>
        <end position="228"/>
    </location>
</feature>
<evidence type="ECO:0000256" key="1">
    <source>
        <dbReference type="SAM" id="MobiDB-lite"/>
    </source>
</evidence>
<sequence length="236" mass="26136">MIQQMHRTPSRSQLLSVEKERNEDGPENMGSPNESEKATPPAEENAEEETRRGKEDQITDSLFSLAHQLHQWCEAEAENQGQHTRQNETFGEKSYMLSATSKRKPNEEPLQNTFGTLYQNPSSESHNDNARRETSAKPSEDNNAACTCAALIICECDAKALLNAGDEFLDPSVSRLALLRTTISQCRGVLGNDQQQITFNAGQKQKQKDGNGNNVVVSSSSPTTSTGSWRRHAIKT</sequence>
<feature type="region of interest" description="Disordered" evidence="1">
    <location>
        <begin position="201"/>
        <end position="236"/>
    </location>
</feature>
<dbReference type="Proteomes" id="UP000186922">
    <property type="component" value="Unassembled WGS sequence"/>
</dbReference>
<feature type="compositionally biased region" description="Basic and acidic residues" evidence="1">
    <location>
        <begin position="125"/>
        <end position="140"/>
    </location>
</feature>
<proteinExistence type="predicted"/>
<gene>
    <name evidence="2" type="primary">RvY_17124-1</name>
    <name evidence="2" type="synonym">RvY_17124.1</name>
    <name evidence="2" type="ORF">RvY_17124</name>
</gene>
<feature type="compositionally biased region" description="Polar residues" evidence="1">
    <location>
        <begin position="1"/>
        <end position="15"/>
    </location>
</feature>
<feature type="compositionally biased region" description="Basic and acidic residues" evidence="1">
    <location>
        <begin position="48"/>
        <end position="57"/>
    </location>
</feature>
<feature type="region of interest" description="Disordered" evidence="1">
    <location>
        <begin position="1"/>
        <end position="61"/>
    </location>
</feature>
<reference evidence="2 3" key="1">
    <citation type="journal article" date="2016" name="Nat. Commun.">
        <title>Extremotolerant tardigrade genome and improved radiotolerance of human cultured cells by tardigrade-unique protein.</title>
        <authorList>
            <person name="Hashimoto T."/>
            <person name="Horikawa D.D."/>
            <person name="Saito Y."/>
            <person name="Kuwahara H."/>
            <person name="Kozuka-Hata H."/>
            <person name="Shin-I T."/>
            <person name="Minakuchi Y."/>
            <person name="Ohishi K."/>
            <person name="Motoyama A."/>
            <person name="Aizu T."/>
            <person name="Enomoto A."/>
            <person name="Kondo K."/>
            <person name="Tanaka S."/>
            <person name="Hara Y."/>
            <person name="Koshikawa S."/>
            <person name="Sagara H."/>
            <person name="Miura T."/>
            <person name="Yokobori S."/>
            <person name="Miyagawa K."/>
            <person name="Suzuki Y."/>
            <person name="Kubo T."/>
            <person name="Oyama M."/>
            <person name="Kohara Y."/>
            <person name="Fujiyama A."/>
            <person name="Arakawa K."/>
            <person name="Katayama T."/>
            <person name="Toyoda A."/>
            <person name="Kunieda T."/>
        </authorList>
    </citation>
    <scope>NUCLEOTIDE SEQUENCE [LARGE SCALE GENOMIC DNA]</scope>
    <source>
        <strain evidence="2 3">YOKOZUNA-1</strain>
    </source>
</reference>